<accession>A0A0H4Q0I6</accession>
<dbReference type="EMBL" id="CP012040">
    <property type="protein sequence ID" value="AKP54142.1"/>
    <property type="molecule type" value="Genomic_DNA"/>
</dbReference>
<sequence>MNNQKRVVVQLVRMSRCFGKAAGSKLKIEKKGVVVQLVRMSRCFGKAAGSKLKIEIKRSGSSAG</sequence>
<proteinExistence type="predicted"/>
<evidence type="ECO:0000313" key="1">
    <source>
        <dbReference type="EMBL" id="AKP54142.1"/>
    </source>
</evidence>
<gene>
    <name evidence="1" type="ORF">CA2015_4819</name>
</gene>
<reference evidence="1 2" key="1">
    <citation type="submission" date="2015-07" db="EMBL/GenBank/DDBJ databases">
        <authorList>
            <person name="Kim K.M."/>
        </authorList>
    </citation>
    <scope>NUCLEOTIDE SEQUENCE [LARGE SCALE GENOMIC DNA]</scope>
    <source>
        <strain evidence="1 2">KCTC 12363</strain>
    </source>
</reference>
<protein>
    <submittedName>
        <fullName evidence="1">Uncharacterized protein</fullName>
    </submittedName>
</protein>
<dbReference type="AlphaFoldDB" id="A0A0H4Q0I6"/>
<name>A0A0H4Q0I6_9BACT</name>
<organism evidence="1 2">
    <name type="scientific">Cyclobacterium amurskyense</name>
    <dbReference type="NCBI Taxonomy" id="320787"/>
    <lineage>
        <taxon>Bacteria</taxon>
        <taxon>Pseudomonadati</taxon>
        <taxon>Bacteroidota</taxon>
        <taxon>Cytophagia</taxon>
        <taxon>Cytophagales</taxon>
        <taxon>Cyclobacteriaceae</taxon>
        <taxon>Cyclobacterium</taxon>
    </lineage>
</organism>
<evidence type="ECO:0000313" key="2">
    <source>
        <dbReference type="Proteomes" id="UP000036520"/>
    </source>
</evidence>
<keyword evidence="2" id="KW-1185">Reference proteome</keyword>
<dbReference type="Proteomes" id="UP000036520">
    <property type="component" value="Chromosome"/>
</dbReference>
<dbReference type="KEGG" id="camu:CA2015_4819"/>